<name>A0ABS8CF17_9BURK</name>
<keyword evidence="1" id="KW-0001">2Fe-2S</keyword>
<evidence type="ECO:0000256" key="4">
    <source>
        <dbReference type="ARBA" id="ARBA00023004"/>
    </source>
</evidence>
<feature type="region of interest" description="Disordered" evidence="6">
    <location>
        <begin position="330"/>
        <end position="352"/>
    </location>
</feature>
<proteinExistence type="predicted"/>
<dbReference type="PANTHER" id="PTHR21266:SF59">
    <property type="entry name" value="BLR4922 PROTEIN"/>
    <property type="match status" value="1"/>
</dbReference>
<evidence type="ECO:0000256" key="3">
    <source>
        <dbReference type="ARBA" id="ARBA00023002"/>
    </source>
</evidence>
<dbReference type="SUPFAM" id="SSF55961">
    <property type="entry name" value="Bet v1-like"/>
    <property type="match status" value="1"/>
</dbReference>
<dbReference type="Pfam" id="PF00355">
    <property type="entry name" value="Rieske"/>
    <property type="match status" value="1"/>
</dbReference>
<keyword evidence="3" id="KW-0560">Oxidoreductase</keyword>
<evidence type="ECO:0000256" key="6">
    <source>
        <dbReference type="SAM" id="MobiDB-lite"/>
    </source>
</evidence>
<dbReference type="EMBL" id="JACDXW010000005">
    <property type="protein sequence ID" value="MCB5364399.1"/>
    <property type="molecule type" value="Genomic_DNA"/>
</dbReference>
<dbReference type="InterPro" id="IPR015881">
    <property type="entry name" value="ARHD_Rieske_2Fe_2S"/>
</dbReference>
<reference evidence="8 9" key="1">
    <citation type="submission" date="2020-07" db="EMBL/GenBank/DDBJ databases">
        <title>Pusillimonas sp. nov., isolated from poultry manure in Taiwan.</title>
        <authorList>
            <person name="Lin S.-Y."/>
            <person name="Tang Y.-S."/>
            <person name="Young C.-C."/>
        </authorList>
    </citation>
    <scope>NUCLEOTIDE SEQUENCE [LARGE SCALE GENOMIC DNA]</scope>
    <source>
        <strain evidence="8 9">CC-YST705</strain>
    </source>
</reference>
<dbReference type="InterPro" id="IPR050584">
    <property type="entry name" value="Cholesterol_7-desaturase"/>
</dbReference>
<protein>
    <submittedName>
        <fullName evidence="8">Rieske 2Fe-2S domain-containing protein</fullName>
    </submittedName>
</protein>
<feature type="region of interest" description="Disordered" evidence="6">
    <location>
        <begin position="1"/>
        <end position="25"/>
    </location>
</feature>
<organism evidence="8 9">
    <name type="scientific">Mesopusillimonas faecipullorum</name>
    <dbReference type="NCBI Taxonomy" id="2755040"/>
    <lineage>
        <taxon>Bacteria</taxon>
        <taxon>Pseudomonadati</taxon>
        <taxon>Pseudomonadota</taxon>
        <taxon>Betaproteobacteria</taxon>
        <taxon>Burkholderiales</taxon>
        <taxon>Alcaligenaceae</taxon>
        <taxon>Mesopusillimonas</taxon>
    </lineage>
</organism>
<evidence type="ECO:0000256" key="2">
    <source>
        <dbReference type="ARBA" id="ARBA00022723"/>
    </source>
</evidence>
<keyword evidence="2" id="KW-0479">Metal-binding</keyword>
<dbReference type="Gene3D" id="2.102.10.10">
    <property type="entry name" value="Rieske [2Fe-2S] iron-sulphur domain"/>
    <property type="match status" value="1"/>
</dbReference>
<feature type="domain" description="Rieske" evidence="7">
    <location>
        <begin position="48"/>
        <end position="152"/>
    </location>
</feature>
<dbReference type="InterPro" id="IPR017941">
    <property type="entry name" value="Rieske_2Fe-2S"/>
</dbReference>
<keyword evidence="4" id="KW-0408">Iron</keyword>
<evidence type="ECO:0000313" key="8">
    <source>
        <dbReference type="EMBL" id="MCB5364399.1"/>
    </source>
</evidence>
<evidence type="ECO:0000313" key="9">
    <source>
        <dbReference type="Proteomes" id="UP000776983"/>
    </source>
</evidence>
<dbReference type="PROSITE" id="PS51296">
    <property type="entry name" value="RIESKE"/>
    <property type="match status" value="1"/>
</dbReference>
<evidence type="ECO:0000256" key="5">
    <source>
        <dbReference type="ARBA" id="ARBA00023014"/>
    </source>
</evidence>
<comment type="caution">
    <text evidence="8">The sequence shown here is derived from an EMBL/GenBank/DDBJ whole genome shotgun (WGS) entry which is preliminary data.</text>
</comment>
<dbReference type="SUPFAM" id="SSF50022">
    <property type="entry name" value="ISP domain"/>
    <property type="match status" value="1"/>
</dbReference>
<keyword evidence="9" id="KW-1185">Reference proteome</keyword>
<evidence type="ECO:0000259" key="7">
    <source>
        <dbReference type="PROSITE" id="PS51296"/>
    </source>
</evidence>
<evidence type="ECO:0000256" key="1">
    <source>
        <dbReference type="ARBA" id="ARBA00022714"/>
    </source>
</evidence>
<gene>
    <name evidence="8" type="ORF">H0484_11630</name>
</gene>
<dbReference type="Proteomes" id="UP000776983">
    <property type="component" value="Unassembled WGS sequence"/>
</dbReference>
<keyword evidence="5" id="KW-0411">Iron-sulfur</keyword>
<dbReference type="PROSITE" id="PS00570">
    <property type="entry name" value="RING_HYDROXYL_ALPHA"/>
    <property type="match status" value="1"/>
</dbReference>
<dbReference type="RefSeq" id="WP_226954810.1">
    <property type="nucleotide sequence ID" value="NZ_JACDXW010000005.1"/>
</dbReference>
<dbReference type="InterPro" id="IPR036922">
    <property type="entry name" value="Rieske_2Fe-2S_sf"/>
</dbReference>
<sequence length="405" mass="45695">MTELLNDTTTDITDTQGRAYGRQPGMSDQQLMEVAAGTPMGEYLRRFWHPVAVSAEVSTTPKKVKILGEDLVLFRDGKGRVGLLYPHCMHRGTSLYYGRVEEEGIRCCYHGWLFRVNGECLDQPCEPGGGQRKEVARQPWYPTQEKYGLVFAYMGPPEKQPEMPRFAHMETLAEGEFYEVDNSGFGGYNDANAPAIVPCNWLQDFENVMDPYHVQVLHSTFSGVQFSEKFISMPKVEWSYTDTGVIYHAYRGLDNGGTLTRINSVFMPNISAVPRVDASEGQAPGLGWYVPIDEHNHTTFWVSKVTEETKGKLYRGLPMHNGKYWSELTEEERQKYPGDAEAQTGQGSQPRHSEWHLAMSDRGVSMVQRMLKNEVKKVQQGEDPIGVTFDANASAIEVKSGNYYS</sequence>
<dbReference type="PANTHER" id="PTHR21266">
    <property type="entry name" value="IRON-SULFUR DOMAIN CONTAINING PROTEIN"/>
    <property type="match status" value="1"/>
</dbReference>
<accession>A0ABS8CF17</accession>
<dbReference type="CDD" id="cd03479">
    <property type="entry name" value="Rieske_RO_Alpha_PhDO_like"/>
    <property type="match status" value="1"/>
</dbReference>